<comment type="caution">
    <text evidence="1">The sequence shown here is derived from an EMBL/GenBank/DDBJ whole genome shotgun (WGS) entry which is preliminary data.</text>
</comment>
<gene>
    <name evidence="1" type="ORF">GCM10011573_37310</name>
</gene>
<proteinExistence type="predicted"/>
<evidence type="ECO:0000313" key="1">
    <source>
        <dbReference type="EMBL" id="GGD04310.1"/>
    </source>
</evidence>
<dbReference type="Proteomes" id="UP000630615">
    <property type="component" value="Unassembled WGS sequence"/>
</dbReference>
<protein>
    <submittedName>
        <fullName evidence="1">Uncharacterized protein</fullName>
    </submittedName>
</protein>
<dbReference type="EMBL" id="BMKI01000018">
    <property type="protein sequence ID" value="GGD04310.1"/>
    <property type="molecule type" value="Genomic_DNA"/>
</dbReference>
<name>A0ABQ1PUX1_9ENTE</name>
<organism evidence="1 2">
    <name type="scientific">Enterococcus wangshanyuanii</name>
    <dbReference type="NCBI Taxonomy" id="2005703"/>
    <lineage>
        <taxon>Bacteria</taxon>
        <taxon>Bacillati</taxon>
        <taxon>Bacillota</taxon>
        <taxon>Bacilli</taxon>
        <taxon>Lactobacillales</taxon>
        <taxon>Enterococcaceae</taxon>
        <taxon>Enterococcus</taxon>
    </lineage>
</organism>
<keyword evidence="2" id="KW-1185">Reference proteome</keyword>
<accession>A0ABQ1PUX1</accession>
<dbReference type="RefSeq" id="WP_088271790.1">
    <property type="nucleotide sequence ID" value="NZ_BMKI01000018.1"/>
</dbReference>
<reference evidence="2" key="1">
    <citation type="journal article" date="2019" name="Int. J. Syst. Evol. Microbiol.">
        <title>The Global Catalogue of Microorganisms (GCM) 10K type strain sequencing project: providing services to taxonomists for standard genome sequencing and annotation.</title>
        <authorList>
            <consortium name="The Broad Institute Genomics Platform"/>
            <consortium name="The Broad Institute Genome Sequencing Center for Infectious Disease"/>
            <person name="Wu L."/>
            <person name="Ma J."/>
        </authorList>
    </citation>
    <scope>NUCLEOTIDE SEQUENCE [LARGE SCALE GENOMIC DNA]</scope>
    <source>
        <strain evidence="2">CGMCC 1.15942</strain>
    </source>
</reference>
<evidence type="ECO:0000313" key="2">
    <source>
        <dbReference type="Proteomes" id="UP000630615"/>
    </source>
</evidence>
<sequence>MNTNEQIKNEAIKRMRQLDLYEEAINKFIQSGTVCKSEPTNLSILGIGSSVIGTIYELTKEQKKFISDFEKEYDSMVYHVIETNTEFGLVNDLLYVSNNTDQWEMEQEDLSYKTPCVYCVNTTYPDYSEFGSIGIQSSGGGLIRVG</sequence>